<dbReference type="InterPro" id="IPR002104">
    <property type="entry name" value="Integrase_catalytic"/>
</dbReference>
<dbReference type="InterPro" id="IPR038488">
    <property type="entry name" value="Integrase_DNA-bd_sf"/>
</dbReference>
<dbReference type="InterPro" id="IPR025166">
    <property type="entry name" value="Integrase_DNA_bind_dom"/>
</dbReference>
<gene>
    <name evidence="7" type="ORF">ABID08_002019</name>
</gene>
<keyword evidence="4" id="KW-0233">DNA recombination</keyword>
<evidence type="ECO:0000256" key="4">
    <source>
        <dbReference type="ARBA" id="ARBA00023172"/>
    </source>
</evidence>
<dbReference type="Pfam" id="PF13356">
    <property type="entry name" value="Arm-DNA-bind_3"/>
    <property type="match status" value="1"/>
</dbReference>
<organism evidence="7 8">
    <name type="scientific">Rhizobium binae</name>
    <dbReference type="NCBI Taxonomy" id="1138190"/>
    <lineage>
        <taxon>Bacteria</taxon>
        <taxon>Pseudomonadati</taxon>
        <taxon>Pseudomonadota</taxon>
        <taxon>Alphaproteobacteria</taxon>
        <taxon>Hyphomicrobiales</taxon>
        <taxon>Rhizobiaceae</taxon>
        <taxon>Rhizobium/Agrobacterium group</taxon>
        <taxon>Rhizobium</taxon>
    </lineage>
</organism>
<dbReference type="PANTHER" id="PTHR30629:SF2">
    <property type="entry name" value="PROPHAGE INTEGRASE INTS-RELATED"/>
    <property type="match status" value="1"/>
</dbReference>
<feature type="domain" description="Tyr recombinase" evidence="6">
    <location>
        <begin position="236"/>
        <end position="418"/>
    </location>
</feature>
<accession>A0ABV2MH46</accession>
<keyword evidence="3" id="KW-0238">DNA-binding</keyword>
<sequence length="445" mass="49385">MSKQTEPKKKITRAVLENAQPHEDGKTTRLIWDSRLTGFGLRIRPSGAKAFVYVYRANGKPKWATIKATTADDAFDQATEMANQYHRGKDPVAEREESQREATRKSNAATVGYMLDLFVAEHAKSQLAEKTADEYERTANKILKPEIGKIKLAALTMEDVHSLFDRLSKRPRQRRSKKPSPNAKPLPPAKAQAEGAMRMLRAALNWSRSKKKATLYSNALPPPLDFKELGLKGTKRRTRLFTENEVARLLATTETMAAGGRLQPSTAIAVRLIFALGARAGEVCKLQWSYIDREAGLIIWPKTKTGQLEKPITPEVERLLKAAPRFVGSPWVCPATDPELPLRVDVLGSAFKRVMKEAEVTGGYGISSHTIRHWFSTKTYTDSDLPMAVGMAVVGHKSVATAMRYTHVSREVLAEAARSAAARRERTVEAAAKKGKVVSIRGEKE</sequence>
<reference evidence="7 8" key="1">
    <citation type="submission" date="2024-06" db="EMBL/GenBank/DDBJ databases">
        <title>Genomic Encyclopedia of Type Strains, Phase IV (KMG-IV): sequencing the most valuable type-strain genomes for metagenomic binning, comparative biology and taxonomic classification.</title>
        <authorList>
            <person name="Goeker M."/>
        </authorList>
    </citation>
    <scope>NUCLEOTIDE SEQUENCE [LARGE SCALE GENOMIC DNA]</scope>
    <source>
        <strain evidence="7 8">DSM 29288</strain>
    </source>
</reference>
<dbReference type="SUPFAM" id="SSF56349">
    <property type="entry name" value="DNA breaking-rejoining enzymes"/>
    <property type="match status" value="1"/>
</dbReference>
<evidence type="ECO:0000256" key="5">
    <source>
        <dbReference type="SAM" id="MobiDB-lite"/>
    </source>
</evidence>
<dbReference type="InterPro" id="IPR050808">
    <property type="entry name" value="Phage_Integrase"/>
</dbReference>
<evidence type="ECO:0000256" key="3">
    <source>
        <dbReference type="ARBA" id="ARBA00023125"/>
    </source>
</evidence>
<dbReference type="PANTHER" id="PTHR30629">
    <property type="entry name" value="PROPHAGE INTEGRASE"/>
    <property type="match status" value="1"/>
</dbReference>
<dbReference type="Gene3D" id="3.30.160.390">
    <property type="entry name" value="Integrase, DNA-binding domain"/>
    <property type="match status" value="1"/>
</dbReference>
<evidence type="ECO:0000313" key="8">
    <source>
        <dbReference type="Proteomes" id="UP001549077"/>
    </source>
</evidence>
<dbReference type="EMBL" id="JBEPMY010000004">
    <property type="protein sequence ID" value="MET3754662.1"/>
    <property type="molecule type" value="Genomic_DNA"/>
</dbReference>
<dbReference type="PROSITE" id="PS51898">
    <property type="entry name" value="TYR_RECOMBINASE"/>
    <property type="match status" value="1"/>
</dbReference>
<dbReference type="CDD" id="cd00796">
    <property type="entry name" value="INT_Rci_Hp1_C"/>
    <property type="match status" value="1"/>
</dbReference>
<feature type="compositionally biased region" description="Basic residues" evidence="5">
    <location>
        <begin position="169"/>
        <end position="178"/>
    </location>
</feature>
<evidence type="ECO:0000256" key="2">
    <source>
        <dbReference type="ARBA" id="ARBA00022908"/>
    </source>
</evidence>
<proteinExistence type="inferred from homology"/>
<keyword evidence="8" id="KW-1185">Reference proteome</keyword>
<evidence type="ECO:0000256" key="1">
    <source>
        <dbReference type="ARBA" id="ARBA00008857"/>
    </source>
</evidence>
<dbReference type="Gene3D" id="1.10.443.10">
    <property type="entry name" value="Intergrase catalytic core"/>
    <property type="match status" value="1"/>
</dbReference>
<name>A0ABV2MH46_9HYPH</name>
<dbReference type="InterPro" id="IPR011010">
    <property type="entry name" value="DNA_brk_join_enz"/>
</dbReference>
<dbReference type="Proteomes" id="UP001549077">
    <property type="component" value="Unassembled WGS sequence"/>
</dbReference>
<comment type="caution">
    <text evidence="7">The sequence shown here is derived from an EMBL/GenBank/DDBJ whole genome shotgun (WGS) entry which is preliminary data.</text>
</comment>
<dbReference type="GeneID" id="91148535"/>
<dbReference type="Gene3D" id="1.10.150.130">
    <property type="match status" value="1"/>
</dbReference>
<dbReference type="InterPro" id="IPR010998">
    <property type="entry name" value="Integrase_recombinase_N"/>
</dbReference>
<evidence type="ECO:0000259" key="6">
    <source>
        <dbReference type="PROSITE" id="PS51898"/>
    </source>
</evidence>
<feature type="region of interest" description="Disordered" evidence="5">
    <location>
        <begin position="165"/>
        <end position="192"/>
    </location>
</feature>
<protein>
    <submittedName>
        <fullName evidence="7">Integrase</fullName>
    </submittedName>
</protein>
<dbReference type="Pfam" id="PF00589">
    <property type="entry name" value="Phage_integrase"/>
    <property type="match status" value="1"/>
</dbReference>
<dbReference type="RefSeq" id="WP_168296967.1">
    <property type="nucleotide sequence ID" value="NZ_CP071604.1"/>
</dbReference>
<feature type="compositionally biased region" description="Basic and acidic residues" evidence="5">
    <location>
        <begin position="87"/>
        <end position="104"/>
    </location>
</feature>
<evidence type="ECO:0000313" key="7">
    <source>
        <dbReference type="EMBL" id="MET3754662.1"/>
    </source>
</evidence>
<comment type="similarity">
    <text evidence="1">Belongs to the 'phage' integrase family.</text>
</comment>
<dbReference type="InterPro" id="IPR013762">
    <property type="entry name" value="Integrase-like_cat_sf"/>
</dbReference>
<feature type="region of interest" description="Disordered" evidence="5">
    <location>
        <begin position="85"/>
        <end position="106"/>
    </location>
</feature>
<keyword evidence="2" id="KW-0229">DNA integration</keyword>